<accession>A0A7R7EJV7</accession>
<dbReference type="InterPro" id="IPR013022">
    <property type="entry name" value="Xyl_isomerase-like_TIM-brl"/>
</dbReference>
<dbReference type="InterPro" id="IPR036237">
    <property type="entry name" value="Xyl_isomerase-like_sf"/>
</dbReference>
<dbReference type="Proteomes" id="UP000595897">
    <property type="component" value="Chromosome"/>
</dbReference>
<keyword evidence="3" id="KW-1185">Reference proteome</keyword>
<gene>
    <name evidence="2" type="ORF">bsdtb5_13940</name>
</gene>
<reference evidence="2 3" key="1">
    <citation type="submission" date="2020-11" db="EMBL/GenBank/DDBJ databases">
        <title>Draft genome sequencing of a Lachnospiraceae strain isolated from anoxic soil subjected to BSD treatment.</title>
        <authorList>
            <person name="Uek A."/>
            <person name="Tonouchi A."/>
        </authorList>
    </citation>
    <scope>NUCLEOTIDE SEQUENCE [LARGE SCALE GENOMIC DNA]</scope>
    <source>
        <strain evidence="2 3">TB5</strain>
    </source>
</reference>
<evidence type="ECO:0000313" key="2">
    <source>
        <dbReference type="EMBL" id="BCN30099.1"/>
    </source>
</evidence>
<protein>
    <recommendedName>
        <fullName evidence="1">Xylose isomerase-like TIM barrel domain-containing protein</fullName>
    </recommendedName>
</protein>
<name>A0A7R7EJV7_9FIRM</name>
<dbReference type="PANTHER" id="PTHR12110:SF21">
    <property type="entry name" value="XYLOSE ISOMERASE-LIKE TIM BARREL DOMAIN-CONTAINING PROTEIN"/>
    <property type="match status" value="1"/>
</dbReference>
<dbReference type="AlphaFoldDB" id="A0A7R7EJV7"/>
<dbReference type="Gene3D" id="3.20.20.150">
    <property type="entry name" value="Divalent-metal-dependent TIM barrel enzymes"/>
    <property type="match status" value="1"/>
</dbReference>
<evidence type="ECO:0000313" key="3">
    <source>
        <dbReference type="Proteomes" id="UP000595897"/>
    </source>
</evidence>
<organism evidence="2 3">
    <name type="scientific">Anaeromicropila herbilytica</name>
    <dbReference type="NCBI Taxonomy" id="2785025"/>
    <lineage>
        <taxon>Bacteria</taxon>
        <taxon>Bacillati</taxon>
        <taxon>Bacillota</taxon>
        <taxon>Clostridia</taxon>
        <taxon>Lachnospirales</taxon>
        <taxon>Lachnospiraceae</taxon>
        <taxon>Anaeromicropila</taxon>
    </lineage>
</organism>
<dbReference type="KEGG" id="ahb:bsdtb5_13940"/>
<dbReference type="SUPFAM" id="SSF51658">
    <property type="entry name" value="Xylose isomerase-like"/>
    <property type="match status" value="1"/>
</dbReference>
<dbReference type="EMBL" id="AP024169">
    <property type="protein sequence ID" value="BCN30099.1"/>
    <property type="molecule type" value="Genomic_DNA"/>
</dbReference>
<proteinExistence type="predicted"/>
<dbReference type="RefSeq" id="WP_271715346.1">
    <property type="nucleotide sequence ID" value="NZ_AP024169.1"/>
</dbReference>
<evidence type="ECO:0000259" key="1">
    <source>
        <dbReference type="Pfam" id="PF01261"/>
    </source>
</evidence>
<dbReference type="InterPro" id="IPR050312">
    <property type="entry name" value="IolE/XylAMocC-like"/>
</dbReference>
<feature type="domain" description="Xylose isomerase-like TIM barrel" evidence="1">
    <location>
        <begin position="25"/>
        <end position="263"/>
    </location>
</feature>
<dbReference type="Pfam" id="PF01261">
    <property type="entry name" value="AP_endonuc_2"/>
    <property type="match status" value="1"/>
</dbReference>
<dbReference type="PANTHER" id="PTHR12110">
    <property type="entry name" value="HYDROXYPYRUVATE ISOMERASE"/>
    <property type="match status" value="1"/>
</dbReference>
<sequence length="278" mass="31447">MKLSVFYEHITEAVSQTGKSMEEILAEVAKAGIRGVEIEDRRLMNEEECIMRQLRKKGMEVNCIYGFFDFGNHPEIDKGMTLLDMAGRVGAKKVLVIPGFIREGEDRELALENMKNVLAVLCREAENRGIQVGMEDFDDSIAPFATTKQLLWFMENVPGLTCTFDTGNFLYSEEDALDAFEALRPHIASVHCKDRSLEYKEGEEAKITIQGRRLYSSAVGSGCIPMKEIVSELLQKGYESSFAIEHFGSMNQLEDMKASAKWLLHLELSIKSERNRDI</sequence>